<evidence type="ECO:0000313" key="2">
    <source>
        <dbReference type="EMBL" id="MFC2924707.1"/>
    </source>
</evidence>
<feature type="transmembrane region" description="Helical" evidence="1">
    <location>
        <begin position="6"/>
        <end position="36"/>
    </location>
</feature>
<evidence type="ECO:0008006" key="4">
    <source>
        <dbReference type="Google" id="ProtNLM"/>
    </source>
</evidence>
<feature type="transmembrane region" description="Helical" evidence="1">
    <location>
        <begin position="48"/>
        <end position="69"/>
    </location>
</feature>
<reference evidence="3" key="1">
    <citation type="journal article" date="2019" name="Int. J. Syst. Evol. Microbiol.">
        <title>The Global Catalogue of Microorganisms (GCM) 10K type strain sequencing project: providing services to taxonomists for standard genome sequencing and annotation.</title>
        <authorList>
            <consortium name="The Broad Institute Genomics Platform"/>
            <consortium name="The Broad Institute Genome Sequencing Center for Infectious Disease"/>
            <person name="Wu L."/>
            <person name="Ma J."/>
        </authorList>
    </citation>
    <scope>NUCLEOTIDE SEQUENCE [LARGE SCALE GENOMIC DNA]</scope>
    <source>
        <strain evidence="3">KCTC 52487</strain>
    </source>
</reference>
<keyword evidence="1" id="KW-1133">Transmembrane helix</keyword>
<dbReference type="EMBL" id="JBHRSV010000001">
    <property type="protein sequence ID" value="MFC2924707.1"/>
    <property type="molecule type" value="Genomic_DNA"/>
</dbReference>
<dbReference type="RefSeq" id="WP_343163582.1">
    <property type="nucleotide sequence ID" value="NZ_JBHRSV010000001.1"/>
</dbReference>
<sequence>MSLDKIIWAVSLLAAIVFAFFTFDYAGLILVALGLASGFFVKGDHRKALILAAIFLIAGGAGALGPIPAVGEYLTSIFTNYGAVLGAASIMVIVMATVERLIPGGSSAS</sequence>
<keyword evidence="1" id="KW-0472">Membrane</keyword>
<gene>
    <name evidence="2" type="ORF">ACFOOR_01165</name>
</gene>
<protein>
    <recommendedName>
        <fullName evidence="4">Major facilitator superfamily (MFS) profile domain-containing protein</fullName>
    </recommendedName>
</protein>
<evidence type="ECO:0000256" key="1">
    <source>
        <dbReference type="SAM" id="Phobius"/>
    </source>
</evidence>
<dbReference type="Proteomes" id="UP001595379">
    <property type="component" value="Unassembled WGS sequence"/>
</dbReference>
<organism evidence="2 3">
    <name type="scientific">Hyphobacterium vulgare</name>
    <dbReference type="NCBI Taxonomy" id="1736751"/>
    <lineage>
        <taxon>Bacteria</taxon>
        <taxon>Pseudomonadati</taxon>
        <taxon>Pseudomonadota</taxon>
        <taxon>Alphaproteobacteria</taxon>
        <taxon>Maricaulales</taxon>
        <taxon>Maricaulaceae</taxon>
        <taxon>Hyphobacterium</taxon>
    </lineage>
</organism>
<evidence type="ECO:0000313" key="3">
    <source>
        <dbReference type="Proteomes" id="UP001595379"/>
    </source>
</evidence>
<proteinExistence type="predicted"/>
<comment type="caution">
    <text evidence="2">The sequence shown here is derived from an EMBL/GenBank/DDBJ whole genome shotgun (WGS) entry which is preliminary data.</text>
</comment>
<keyword evidence="1" id="KW-0812">Transmembrane</keyword>
<keyword evidence="3" id="KW-1185">Reference proteome</keyword>
<accession>A0ABV6ZTE9</accession>
<feature type="transmembrane region" description="Helical" evidence="1">
    <location>
        <begin position="81"/>
        <end position="102"/>
    </location>
</feature>
<name>A0ABV6ZTE9_9PROT</name>